<accession>A0A8S3J3E1</accession>
<reference evidence="1" key="1">
    <citation type="submission" date="2021-02" db="EMBL/GenBank/DDBJ databases">
        <authorList>
            <person name="Nowell W R."/>
        </authorList>
    </citation>
    <scope>NUCLEOTIDE SEQUENCE</scope>
</reference>
<dbReference type="GO" id="GO:0005829">
    <property type="term" value="C:cytosol"/>
    <property type="evidence" value="ECO:0007669"/>
    <property type="project" value="TreeGrafter"/>
</dbReference>
<gene>
    <name evidence="1" type="ORF">SMN809_LOCUS78662</name>
</gene>
<evidence type="ECO:0000313" key="2">
    <source>
        <dbReference type="Proteomes" id="UP000676336"/>
    </source>
</evidence>
<dbReference type="GO" id="GO:0016504">
    <property type="term" value="F:peptidase activator activity"/>
    <property type="evidence" value="ECO:0007669"/>
    <property type="project" value="InterPro"/>
</dbReference>
<dbReference type="GO" id="GO:0010499">
    <property type="term" value="P:proteasomal ubiquitin-independent protein catabolic process"/>
    <property type="evidence" value="ECO:0007669"/>
    <property type="project" value="TreeGrafter"/>
</dbReference>
<dbReference type="PANTHER" id="PTHR32170:SF3">
    <property type="entry name" value="PROTEASOME ACTIVATOR COMPLEX SUBUNIT 4"/>
    <property type="match status" value="1"/>
</dbReference>
<dbReference type="InterPro" id="IPR035309">
    <property type="entry name" value="PSME4"/>
</dbReference>
<dbReference type="Proteomes" id="UP000676336">
    <property type="component" value="Unassembled WGS sequence"/>
</dbReference>
<feature type="non-terminal residue" evidence="1">
    <location>
        <position position="150"/>
    </location>
</feature>
<proteinExistence type="predicted"/>
<evidence type="ECO:0000313" key="1">
    <source>
        <dbReference type="EMBL" id="CAF5212047.1"/>
    </source>
</evidence>
<name>A0A8S3J3E1_9BILA</name>
<organism evidence="1 2">
    <name type="scientific">Rotaria magnacalcarata</name>
    <dbReference type="NCBI Taxonomy" id="392030"/>
    <lineage>
        <taxon>Eukaryota</taxon>
        <taxon>Metazoa</taxon>
        <taxon>Spiralia</taxon>
        <taxon>Gnathifera</taxon>
        <taxon>Rotifera</taxon>
        <taxon>Eurotatoria</taxon>
        <taxon>Bdelloidea</taxon>
        <taxon>Philodinida</taxon>
        <taxon>Philodinidae</taxon>
        <taxon>Rotaria</taxon>
    </lineage>
</organism>
<protein>
    <submittedName>
        <fullName evidence="1">Uncharacterized protein</fullName>
    </submittedName>
</protein>
<comment type="caution">
    <text evidence="1">The sequence shown here is derived from an EMBL/GenBank/DDBJ whole genome shotgun (WGS) entry which is preliminary data.</text>
</comment>
<dbReference type="PANTHER" id="PTHR32170">
    <property type="entry name" value="PROTEASOME ACTIVATOR COMPLEX SUBUNIT 4"/>
    <property type="match status" value="1"/>
</dbReference>
<dbReference type="GO" id="GO:0070628">
    <property type="term" value="F:proteasome binding"/>
    <property type="evidence" value="ECO:0007669"/>
    <property type="project" value="InterPro"/>
</dbReference>
<dbReference type="GO" id="GO:0005634">
    <property type="term" value="C:nucleus"/>
    <property type="evidence" value="ECO:0007669"/>
    <property type="project" value="TreeGrafter"/>
</dbReference>
<dbReference type="EMBL" id="CAJOBI010340402">
    <property type="protein sequence ID" value="CAF5212047.1"/>
    <property type="molecule type" value="Genomic_DNA"/>
</dbReference>
<sequence length="150" mass="17632">MLSRFFFSYQVILDRIVELLNKPDEVDHDKIKGCLYLILGNDSIFLPSKHSWVILEKLWPSIASMKHAMKLSTQNLINCIMEKMYRRYNTVAIIEDTNEISRQAAINLWHSLDSDELELRKGMHDERNQTNICSYTNLIEKLTSLFYSDT</sequence>
<dbReference type="AlphaFoldDB" id="A0A8S3J3E1"/>